<organism evidence="5">
    <name type="scientific">marine sediment metagenome</name>
    <dbReference type="NCBI Taxonomy" id="412755"/>
    <lineage>
        <taxon>unclassified sequences</taxon>
        <taxon>metagenomes</taxon>
        <taxon>ecological metagenomes</taxon>
    </lineage>
</organism>
<dbReference type="Gene3D" id="1.10.4040.10">
    <property type="entry name" value="Penicillinase repressor domain"/>
    <property type="match status" value="1"/>
</dbReference>
<dbReference type="AlphaFoldDB" id="X0T4Q9"/>
<dbReference type="InterPro" id="IPR036390">
    <property type="entry name" value="WH_DNA-bd_sf"/>
</dbReference>
<feature type="non-terminal residue" evidence="5">
    <location>
        <position position="121"/>
    </location>
</feature>
<dbReference type="InterPro" id="IPR036388">
    <property type="entry name" value="WH-like_DNA-bd_sf"/>
</dbReference>
<dbReference type="PIRSF" id="PIRSF019455">
    <property type="entry name" value="CopR_AtkY"/>
    <property type="match status" value="1"/>
</dbReference>
<dbReference type="InterPro" id="IPR005650">
    <property type="entry name" value="BlaI_family"/>
</dbReference>
<proteinExistence type="inferred from homology"/>
<dbReference type="EMBL" id="BARS01019219">
    <property type="protein sequence ID" value="GAF88448.1"/>
    <property type="molecule type" value="Genomic_DNA"/>
</dbReference>
<evidence type="ECO:0008006" key="6">
    <source>
        <dbReference type="Google" id="ProtNLM"/>
    </source>
</evidence>
<name>X0T4Q9_9ZZZZ</name>
<keyword evidence="2" id="KW-0805">Transcription regulation</keyword>
<evidence type="ECO:0000256" key="3">
    <source>
        <dbReference type="ARBA" id="ARBA00023125"/>
    </source>
</evidence>
<dbReference type="Pfam" id="PF03965">
    <property type="entry name" value="Penicillinase_R"/>
    <property type="match status" value="1"/>
</dbReference>
<protein>
    <recommendedName>
        <fullName evidence="6">BlaI/MecI/CopY family transcriptional regulator</fullName>
    </recommendedName>
</protein>
<keyword evidence="4" id="KW-0804">Transcription</keyword>
<keyword evidence="3" id="KW-0238">DNA-binding</keyword>
<dbReference type="Gene3D" id="1.10.10.10">
    <property type="entry name" value="Winged helix-like DNA-binding domain superfamily/Winged helix DNA-binding domain"/>
    <property type="match status" value="1"/>
</dbReference>
<reference evidence="5" key="1">
    <citation type="journal article" date="2014" name="Front. Microbiol.">
        <title>High frequency of phylogenetically diverse reductive dehalogenase-homologous genes in deep subseafloor sedimentary metagenomes.</title>
        <authorList>
            <person name="Kawai M."/>
            <person name="Futagami T."/>
            <person name="Toyoda A."/>
            <person name="Takaki Y."/>
            <person name="Nishi S."/>
            <person name="Hori S."/>
            <person name="Arai W."/>
            <person name="Tsubouchi T."/>
            <person name="Morono Y."/>
            <person name="Uchiyama I."/>
            <person name="Ito T."/>
            <person name="Fujiyama A."/>
            <person name="Inagaki F."/>
            <person name="Takami H."/>
        </authorList>
    </citation>
    <scope>NUCLEOTIDE SEQUENCE</scope>
    <source>
        <strain evidence="5">Expedition CK06-06</strain>
    </source>
</reference>
<gene>
    <name evidence="5" type="ORF">S01H1_31174</name>
</gene>
<evidence type="ECO:0000256" key="1">
    <source>
        <dbReference type="ARBA" id="ARBA00011046"/>
    </source>
</evidence>
<evidence type="ECO:0000313" key="5">
    <source>
        <dbReference type="EMBL" id="GAF88448.1"/>
    </source>
</evidence>
<evidence type="ECO:0000256" key="2">
    <source>
        <dbReference type="ARBA" id="ARBA00023015"/>
    </source>
</evidence>
<dbReference type="SUPFAM" id="SSF46785">
    <property type="entry name" value="Winged helix' DNA-binding domain"/>
    <property type="match status" value="1"/>
</dbReference>
<comment type="similarity">
    <text evidence="1">Belongs to the BlaI transcriptional regulatory family.</text>
</comment>
<dbReference type="GO" id="GO:0003677">
    <property type="term" value="F:DNA binding"/>
    <property type="evidence" value="ECO:0007669"/>
    <property type="project" value="UniProtKB-KW"/>
</dbReference>
<accession>X0T4Q9</accession>
<dbReference type="GO" id="GO:0045892">
    <property type="term" value="P:negative regulation of DNA-templated transcription"/>
    <property type="evidence" value="ECO:0007669"/>
    <property type="project" value="InterPro"/>
</dbReference>
<sequence length="121" mass="13721">MKPRLTPRELDIMAVLWQHGSGTVNEVSEGLEADIAYSTVLTMLRTLETKGHVRHVQEGKAFRYFTETAPEEAGGSALDRLLTKIYQGSRELLVTRLLADEDVSADELHRIRELLDDRIEE</sequence>
<evidence type="ECO:0000256" key="4">
    <source>
        <dbReference type="ARBA" id="ARBA00023163"/>
    </source>
</evidence>
<comment type="caution">
    <text evidence="5">The sequence shown here is derived from an EMBL/GenBank/DDBJ whole genome shotgun (WGS) entry which is preliminary data.</text>
</comment>